<evidence type="ECO:0000313" key="1">
    <source>
        <dbReference type="EMBL" id="WIM05805.1"/>
    </source>
</evidence>
<gene>
    <name evidence="1" type="ORF">OHM77_00525</name>
</gene>
<name>A0AA49IX48_9PROT</name>
<dbReference type="AlphaFoldDB" id="A0AA49IX48"/>
<accession>A0AA49IX48</accession>
<dbReference type="KEGG" id="npv:OHM77_00525"/>
<dbReference type="EMBL" id="CP107246">
    <property type="protein sequence ID" value="WIM05805.1"/>
    <property type="molecule type" value="Genomic_DNA"/>
</dbReference>
<sequence>MNGSNLSDTGPTSLLLPMTALAEHLPHAGCIRQQLGLSRCITDAEPTAGVGQTAEQIFFKQ</sequence>
<organism evidence="1">
    <name type="scientific">Candidatus Nitricoxidivorans perseverans</name>
    <dbReference type="NCBI Taxonomy" id="2975601"/>
    <lineage>
        <taxon>Bacteria</taxon>
        <taxon>Pseudomonadati</taxon>
        <taxon>Pseudomonadota</taxon>
        <taxon>Betaproteobacteria</taxon>
        <taxon>Nitrosomonadales</taxon>
        <taxon>Sterolibacteriaceae</taxon>
        <taxon>Candidatus Nitricoxidivorans</taxon>
    </lineage>
</organism>
<reference evidence="1" key="1">
    <citation type="journal article" date="2023" name="Nat. Microbiol.">
        <title>Enrichment and characterization of a nitric oxide-reducing microbial community in a continuous bioreactor.</title>
        <authorList>
            <person name="Garrido-Amador P."/>
            <person name="Stortenbeker N."/>
            <person name="Wessels H.J.C.T."/>
            <person name="Speth D.R."/>
            <person name="Garcia-Heredia I."/>
            <person name="Kartal B."/>
        </authorList>
    </citation>
    <scope>NUCLEOTIDE SEQUENCE</scope>
    <source>
        <strain evidence="1">MAG1</strain>
    </source>
</reference>
<proteinExistence type="predicted"/>
<dbReference type="Proteomes" id="UP001234916">
    <property type="component" value="Chromosome"/>
</dbReference>
<protein>
    <submittedName>
        <fullName evidence="1">Uncharacterized protein</fullName>
    </submittedName>
</protein>